<feature type="compositionally biased region" description="Low complexity" evidence="4">
    <location>
        <begin position="35"/>
        <end position="48"/>
    </location>
</feature>
<dbReference type="GeneID" id="19981945"/>
<accession>V9DCP4</accession>
<evidence type="ECO:0000256" key="1">
    <source>
        <dbReference type="ARBA" id="ARBA00004123"/>
    </source>
</evidence>
<dbReference type="RefSeq" id="XP_008726019.1">
    <property type="nucleotide sequence ID" value="XM_008727797.1"/>
</dbReference>
<protein>
    <submittedName>
        <fullName evidence="5">Uncharacterized protein</fullName>
    </submittedName>
</protein>
<dbReference type="SUPFAM" id="SSF50978">
    <property type="entry name" value="WD40 repeat-like"/>
    <property type="match status" value="1"/>
</dbReference>
<feature type="region of interest" description="Disordered" evidence="4">
    <location>
        <begin position="686"/>
        <end position="744"/>
    </location>
</feature>
<comment type="subcellular location">
    <subcellularLocation>
        <location evidence="1">Nucleus</location>
    </subcellularLocation>
</comment>
<proteinExistence type="predicted"/>
<organism evidence="5 6">
    <name type="scientific">Cladophialophora carrionii CBS 160.54</name>
    <dbReference type="NCBI Taxonomy" id="1279043"/>
    <lineage>
        <taxon>Eukaryota</taxon>
        <taxon>Fungi</taxon>
        <taxon>Dikarya</taxon>
        <taxon>Ascomycota</taxon>
        <taxon>Pezizomycotina</taxon>
        <taxon>Eurotiomycetes</taxon>
        <taxon>Chaetothyriomycetidae</taxon>
        <taxon>Chaetothyriales</taxon>
        <taxon>Herpotrichiellaceae</taxon>
        <taxon>Cladophialophora</taxon>
    </lineage>
</organism>
<dbReference type="Gene3D" id="2.130.10.10">
    <property type="entry name" value="YVTN repeat-like/Quinoprotein amine dehydrogenase"/>
    <property type="match status" value="1"/>
</dbReference>
<evidence type="ECO:0000313" key="6">
    <source>
        <dbReference type="Proteomes" id="UP000030678"/>
    </source>
</evidence>
<dbReference type="InterPro" id="IPR015943">
    <property type="entry name" value="WD40/YVTN_repeat-like_dom_sf"/>
</dbReference>
<feature type="compositionally biased region" description="Basic and acidic residues" evidence="4">
    <location>
        <begin position="21"/>
        <end position="34"/>
    </location>
</feature>
<dbReference type="Proteomes" id="UP000030678">
    <property type="component" value="Unassembled WGS sequence"/>
</dbReference>
<feature type="region of interest" description="Disordered" evidence="4">
    <location>
        <begin position="1"/>
        <end position="126"/>
    </location>
</feature>
<dbReference type="InterPro" id="IPR036322">
    <property type="entry name" value="WD40_repeat_dom_sf"/>
</dbReference>
<dbReference type="PANTHER" id="PTHR15052:SF2">
    <property type="entry name" value="GENERAL TRANSCRIPTION FACTOR 3C POLYPEPTIDE 2"/>
    <property type="match status" value="1"/>
</dbReference>
<dbReference type="OrthoDB" id="4703at2759"/>
<dbReference type="GO" id="GO:0005634">
    <property type="term" value="C:nucleus"/>
    <property type="evidence" value="ECO:0007669"/>
    <property type="project" value="UniProtKB-SubCell"/>
</dbReference>
<name>V9DCP4_9EURO</name>
<dbReference type="EMBL" id="KB822704">
    <property type="protein sequence ID" value="ETI24083.1"/>
    <property type="molecule type" value="Genomic_DNA"/>
</dbReference>
<reference evidence="5 6" key="1">
    <citation type="submission" date="2013-03" db="EMBL/GenBank/DDBJ databases">
        <title>The Genome Sequence of Cladophialophora carrionii CBS 160.54.</title>
        <authorList>
            <consortium name="The Broad Institute Genomics Platform"/>
            <person name="Cuomo C."/>
            <person name="de Hoog S."/>
            <person name="Gorbushina A."/>
            <person name="Walker B."/>
            <person name="Young S.K."/>
            <person name="Zeng Q."/>
            <person name="Gargeya S."/>
            <person name="Fitzgerald M."/>
            <person name="Haas B."/>
            <person name="Abouelleil A."/>
            <person name="Allen A.W."/>
            <person name="Alvarado L."/>
            <person name="Arachchi H.M."/>
            <person name="Berlin A.M."/>
            <person name="Chapman S.B."/>
            <person name="Gainer-Dewar J."/>
            <person name="Goldberg J."/>
            <person name="Griggs A."/>
            <person name="Gujja S."/>
            <person name="Hansen M."/>
            <person name="Howarth C."/>
            <person name="Imamovic A."/>
            <person name="Ireland A."/>
            <person name="Larimer J."/>
            <person name="McCowan C."/>
            <person name="Murphy C."/>
            <person name="Pearson M."/>
            <person name="Poon T.W."/>
            <person name="Priest M."/>
            <person name="Roberts A."/>
            <person name="Saif S."/>
            <person name="Shea T."/>
            <person name="Sisk P."/>
            <person name="Sykes S."/>
            <person name="Wortman J."/>
            <person name="Nusbaum C."/>
            <person name="Birren B."/>
        </authorList>
    </citation>
    <scope>NUCLEOTIDE SEQUENCE [LARGE SCALE GENOMIC DNA]</scope>
    <source>
        <strain evidence="5 6">CBS 160.54</strain>
    </source>
</reference>
<sequence>MAEPRRSGRQRKANAKYANDGWDKEILRTLRESSESSGSSPAESQTSSEAEDELIPDAGGLATALALDQDEDDASMVSAASAGSSDVDAPPEDDEDMSIASDEGGSSRPARPHPVSAPTTETARSRGIQITRGLAKAAAYPGIFGPGVDDLCDVLRARDTWLRGRDITLPSRETLLIELERSREARETNAERPEGPERPIPASRVWESLRTNQVLGPIDEAELRDTYLVRGKPDHPIVLGPWGKQKKYNLRYLSTIDFGKAWPMKDQQLSTQTQAAQNGESPTDGAYHQGWLLNVGEKVQCLAWAPCPGPIQYLAVSVRCTSRQRRMAHASEGEAEGESERPAFHPSPPYPSSIQIWAFDTAETGSSNGIRSLTMKRQPRLAVVLATRWGNIRRLKWCPLDEEAGKGTGSSDSSTDSVIGLLGIVSSDGHARVVAVPVPADADEPAREQTRAFRIERPGLDIPPPPDTIFTSLTFAGPSDLLLGTASGSIHLYDLSEETHSPDSSPVSYMHQQVHHTYIISLCSASTPPHSTLVASASASGDLVLTDLRSPEQDRVAVPRTCFPTRDLVYVPFTRSFVAALDRSGNGQVERNAATLLACHHVRQFPHMLKVAKLPHRTGAATALAASRCHPCILVGNAKGQVLATNYLRKILPYRRSAVRKAVGAYIQKICEYDWRALTKEEVEEGEVEVRQGGHLSPQPGHNMDERQGETQPGHNSDETTQETSKKQNPDLYHGHDVRPGVSRFHEGFKPEKIEVGNPQPSWKKAAKTKTKTKNGNEGEAEIANGEAVFEEEQAVTAIEWVPNPCCAGIVAVAWGSGLVRVQDLAYDS</sequence>
<keyword evidence="3" id="KW-0539">Nucleus</keyword>
<keyword evidence="2" id="KW-0804">Transcription</keyword>
<dbReference type="InterPro" id="IPR052416">
    <property type="entry name" value="GTF3C_component"/>
</dbReference>
<dbReference type="VEuPathDB" id="FungiDB:G647_03452"/>
<feature type="compositionally biased region" description="Low complexity" evidence="4">
    <location>
        <begin position="75"/>
        <end position="88"/>
    </location>
</feature>
<evidence type="ECO:0000256" key="3">
    <source>
        <dbReference type="ARBA" id="ARBA00023242"/>
    </source>
</evidence>
<dbReference type="PANTHER" id="PTHR15052">
    <property type="entry name" value="RNA POLYMERASE III TRANSCRIPTION INITIATION FACTOR COMPLEX SUBUNIT"/>
    <property type="match status" value="1"/>
</dbReference>
<feature type="compositionally biased region" description="Basic and acidic residues" evidence="4">
    <location>
        <begin position="724"/>
        <end position="744"/>
    </location>
</feature>
<dbReference type="GO" id="GO:0006383">
    <property type="term" value="P:transcription by RNA polymerase III"/>
    <property type="evidence" value="ECO:0007669"/>
    <property type="project" value="TreeGrafter"/>
</dbReference>
<feature type="compositionally biased region" description="Low complexity" evidence="4">
    <location>
        <begin position="58"/>
        <end position="67"/>
    </location>
</feature>
<evidence type="ECO:0000256" key="2">
    <source>
        <dbReference type="ARBA" id="ARBA00023163"/>
    </source>
</evidence>
<dbReference type="HOGENOM" id="CLU_018776_0_0_1"/>
<dbReference type="AlphaFoldDB" id="V9DCP4"/>
<gene>
    <name evidence="5" type="ORF">G647_03452</name>
</gene>
<dbReference type="GO" id="GO:0000127">
    <property type="term" value="C:transcription factor TFIIIC complex"/>
    <property type="evidence" value="ECO:0007669"/>
    <property type="project" value="TreeGrafter"/>
</dbReference>
<evidence type="ECO:0000256" key="4">
    <source>
        <dbReference type="SAM" id="MobiDB-lite"/>
    </source>
</evidence>
<evidence type="ECO:0000313" key="5">
    <source>
        <dbReference type="EMBL" id="ETI24083.1"/>
    </source>
</evidence>